<dbReference type="EMBL" id="JAKZHW010000001">
    <property type="protein sequence ID" value="MCH8616294.1"/>
    <property type="molecule type" value="Genomic_DNA"/>
</dbReference>
<reference evidence="13 14" key="1">
    <citation type="submission" date="2022-03" db="EMBL/GenBank/DDBJ databases">
        <authorList>
            <person name="Jo J.-H."/>
            <person name="Im W.-T."/>
        </authorList>
    </citation>
    <scope>NUCLEOTIDE SEQUENCE [LARGE SCALE GENOMIC DNA]</scope>
    <source>
        <strain evidence="13 14">SM33</strain>
    </source>
</reference>
<dbReference type="NCBIfam" id="NF006083">
    <property type="entry name" value="PRK08229.1"/>
    <property type="match status" value="1"/>
</dbReference>
<evidence type="ECO:0000259" key="12">
    <source>
        <dbReference type="Pfam" id="PF08546"/>
    </source>
</evidence>
<dbReference type="GO" id="GO:0008677">
    <property type="term" value="F:2-dehydropantoate 2-reductase activity"/>
    <property type="evidence" value="ECO:0007669"/>
    <property type="project" value="UniProtKB-EC"/>
</dbReference>
<dbReference type="InterPro" id="IPR013332">
    <property type="entry name" value="KPR_N"/>
</dbReference>
<accession>A0ABS9VP59</accession>
<dbReference type="SUPFAM" id="SSF51735">
    <property type="entry name" value="NAD(P)-binding Rossmann-fold domains"/>
    <property type="match status" value="1"/>
</dbReference>
<evidence type="ECO:0000256" key="1">
    <source>
        <dbReference type="ARBA" id="ARBA00004994"/>
    </source>
</evidence>
<evidence type="ECO:0000313" key="14">
    <source>
        <dbReference type="Proteomes" id="UP001203058"/>
    </source>
</evidence>
<comment type="caution">
    <text evidence="13">The sequence shown here is derived from an EMBL/GenBank/DDBJ whole genome shotgun (WGS) entry which is preliminary data.</text>
</comment>
<dbReference type="EC" id="1.1.1.169" evidence="3 10"/>
<dbReference type="InterPro" id="IPR013752">
    <property type="entry name" value="KPA_reductase"/>
</dbReference>
<evidence type="ECO:0000256" key="3">
    <source>
        <dbReference type="ARBA" id="ARBA00013014"/>
    </source>
</evidence>
<name>A0ABS9VP59_9SPHN</name>
<dbReference type="InterPro" id="IPR013328">
    <property type="entry name" value="6PGD_dom2"/>
</dbReference>
<keyword evidence="5 10" id="KW-0566">Pantothenate biosynthesis</keyword>
<keyword evidence="7 10" id="KW-0560">Oxidoreductase</keyword>
<evidence type="ECO:0000259" key="11">
    <source>
        <dbReference type="Pfam" id="PF02558"/>
    </source>
</evidence>
<dbReference type="Pfam" id="PF08546">
    <property type="entry name" value="ApbA_C"/>
    <property type="match status" value="1"/>
</dbReference>
<protein>
    <recommendedName>
        <fullName evidence="4 10">2-dehydropantoate 2-reductase</fullName>
        <ecNumber evidence="3 10">1.1.1.169</ecNumber>
    </recommendedName>
    <alternativeName>
        <fullName evidence="8 10">Ketopantoate reductase</fullName>
    </alternativeName>
</protein>
<dbReference type="InterPro" id="IPR036291">
    <property type="entry name" value="NAD(P)-bd_dom_sf"/>
</dbReference>
<dbReference type="Proteomes" id="UP001203058">
    <property type="component" value="Unassembled WGS sequence"/>
</dbReference>
<proteinExistence type="inferred from homology"/>
<dbReference type="SUPFAM" id="SSF48179">
    <property type="entry name" value="6-phosphogluconate dehydrogenase C-terminal domain-like"/>
    <property type="match status" value="1"/>
</dbReference>
<evidence type="ECO:0000256" key="10">
    <source>
        <dbReference type="RuleBase" id="RU362068"/>
    </source>
</evidence>
<evidence type="ECO:0000256" key="9">
    <source>
        <dbReference type="ARBA" id="ARBA00048793"/>
    </source>
</evidence>
<dbReference type="Gene3D" id="1.10.1040.10">
    <property type="entry name" value="N-(1-d-carboxylethyl)-l-norvaline Dehydrogenase, domain 2"/>
    <property type="match status" value="1"/>
</dbReference>
<dbReference type="PROSITE" id="PS51257">
    <property type="entry name" value="PROKAR_LIPOPROTEIN"/>
    <property type="match status" value="1"/>
</dbReference>
<feature type="domain" description="Ketopantoate reductase N-terminal" evidence="11">
    <location>
        <begin position="6"/>
        <end position="151"/>
    </location>
</feature>
<keyword evidence="6 10" id="KW-0521">NADP</keyword>
<evidence type="ECO:0000256" key="7">
    <source>
        <dbReference type="ARBA" id="ARBA00023002"/>
    </source>
</evidence>
<dbReference type="Pfam" id="PF02558">
    <property type="entry name" value="ApbA"/>
    <property type="match status" value="1"/>
</dbReference>
<dbReference type="Gene3D" id="3.40.50.720">
    <property type="entry name" value="NAD(P)-binding Rossmann-like Domain"/>
    <property type="match status" value="1"/>
</dbReference>
<dbReference type="InterPro" id="IPR008927">
    <property type="entry name" value="6-PGluconate_DH-like_C_sf"/>
</dbReference>
<dbReference type="PANTHER" id="PTHR43765:SF2">
    <property type="entry name" value="2-DEHYDROPANTOATE 2-REDUCTASE"/>
    <property type="match status" value="1"/>
</dbReference>
<evidence type="ECO:0000256" key="8">
    <source>
        <dbReference type="ARBA" id="ARBA00032024"/>
    </source>
</evidence>
<evidence type="ECO:0000313" key="13">
    <source>
        <dbReference type="EMBL" id="MCH8616294.1"/>
    </source>
</evidence>
<comment type="function">
    <text evidence="10">Catalyzes the NADPH-dependent reduction of ketopantoate into pantoic acid.</text>
</comment>
<comment type="catalytic activity">
    <reaction evidence="9 10">
        <text>(R)-pantoate + NADP(+) = 2-dehydropantoate + NADPH + H(+)</text>
        <dbReference type="Rhea" id="RHEA:16233"/>
        <dbReference type="ChEBI" id="CHEBI:11561"/>
        <dbReference type="ChEBI" id="CHEBI:15378"/>
        <dbReference type="ChEBI" id="CHEBI:15980"/>
        <dbReference type="ChEBI" id="CHEBI:57783"/>
        <dbReference type="ChEBI" id="CHEBI:58349"/>
        <dbReference type="EC" id="1.1.1.169"/>
    </reaction>
</comment>
<evidence type="ECO:0000256" key="6">
    <source>
        <dbReference type="ARBA" id="ARBA00022857"/>
    </source>
</evidence>
<evidence type="ECO:0000256" key="2">
    <source>
        <dbReference type="ARBA" id="ARBA00007870"/>
    </source>
</evidence>
<keyword evidence="14" id="KW-1185">Reference proteome</keyword>
<dbReference type="NCBIfam" id="TIGR00745">
    <property type="entry name" value="apbA_panE"/>
    <property type="match status" value="1"/>
</dbReference>
<dbReference type="PANTHER" id="PTHR43765">
    <property type="entry name" value="2-DEHYDROPANTOATE 2-REDUCTASE-RELATED"/>
    <property type="match status" value="1"/>
</dbReference>
<evidence type="ECO:0000256" key="4">
    <source>
        <dbReference type="ARBA" id="ARBA00019465"/>
    </source>
</evidence>
<comment type="pathway">
    <text evidence="1 10">Cofactor biosynthesis; (R)-pantothenate biosynthesis; (R)-pantoate from 3-methyl-2-oxobutanoate: step 2/2.</text>
</comment>
<organism evidence="13 14">
    <name type="scientific">Sphingomonas telluris</name>
    <dbReference type="NCBI Taxonomy" id="2907998"/>
    <lineage>
        <taxon>Bacteria</taxon>
        <taxon>Pseudomonadati</taxon>
        <taxon>Pseudomonadota</taxon>
        <taxon>Alphaproteobacteria</taxon>
        <taxon>Sphingomonadales</taxon>
        <taxon>Sphingomonadaceae</taxon>
        <taxon>Sphingomonas</taxon>
    </lineage>
</organism>
<dbReference type="RefSeq" id="WP_241447097.1">
    <property type="nucleotide sequence ID" value="NZ_JAKZHW010000001.1"/>
</dbReference>
<evidence type="ECO:0000256" key="5">
    <source>
        <dbReference type="ARBA" id="ARBA00022655"/>
    </source>
</evidence>
<dbReference type="InterPro" id="IPR050838">
    <property type="entry name" value="Ketopantoate_reductase"/>
</dbReference>
<gene>
    <name evidence="13" type="ORF">LZ016_09300</name>
</gene>
<comment type="similarity">
    <text evidence="2 10">Belongs to the ketopantoate reductase family.</text>
</comment>
<feature type="domain" description="Ketopantoate reductase C-terminal" evidence="12">
    <location>
        <begin position="178"/>
        <end position="316"/>
    </location>
</feature>
<dbReference type="InterPro" id="IPR003710">
    <property type="entry name" value="ApbA"/>
</dbReference>
<sequence length="335" mass="35860">MAAAKVVIHGAGSVGCFVGGCWQAAGVPVSFLGRQSFAAEIAEHGLSLADFTGWQRRLDSVDYRTDPAVLAEADIIALTVKSGATEEAAEQIARHARDSALVISFQNGISNLDVLRRKLGQRLQVARGIVQFNVAYLGEGRFHKGVAGALYAEDRPDIRALAATVGDGRAALKLSEDMTGVAWGKLLINLNNAVNALSGKTLLGEFAERDYRLVVAASQREALALLKRAGISPAKIAAVSPGLLPTVIGSPNWLFKNVFLRSWKIDEKARSSMNDDLAAGRKTEIEYINGELVHLAEKLGVDAPINGAIVRLIHEAEAGRGPLRAQELRREVLGR</sequence>